<dbReference type="Proteomes" id="UP000541058">
    <property type="component" value="Unassembled WGS sequence"/>
</dbReference>
<comment type="caution">
    <text evidence="2">The sequence shown here is derived from an EMBL/GenBank/DDBJ whole genome shotgun (WGS) entry which is preliminary data.</text>
</comment>
<dbReference type="Pfam" id="PF14657">
    <property type="entry name" value="Arm-DNA-bind_4"/>
    <property type="match status" value="1"/>
</dbReference>
<reference evidence="2 3" key="1">
    <citation type="journal article" date="2020" name="Biotechnol. Biofuels">
        <title>New insights from the biogas microbiome by comprehensive genome-resolved metagenomics of nearly 1600 species originating from multiple anaerobic digesters.</title>
        <authorList>
            <person name="Campanaro S."/>
            <person name="Treu L."/>
            <person name="Rodriguez-R L.M."/>
            <person name="Kovalovszki A."/>
            <person name="Ziels R.M."/>
            <person name="Maus I."/>
            <person name="Zhu X."/>
            <person name="Kougias P.G."/>
            <person name="Basile A."/>
            <person name="Luo G."/>
            <person name="Schluter A."/>
            <person name="Konstantinidis K.T."/>
            <person name="Angelidaki I."/>
        </authorList>
    </citation>
    <scope>NUCLEOTIDE SEQUENCE [LARGE SCALE GENOMIC DNA]</scope>
    <source>
        <strain evidence="2">AS23ysBPME_34</strain>
    </source>
</reference>
<accession>A0A7X8GZC7</accession>
<name>A0A7X8GZC7_9LACT</name>
<feature type="domain" description="AP2-like integrase N-terminal" evidence="1">
    <location>
        <begin position="10"/>
        <end position="49"/>
    </location>
</feature>
<sequence length="71" mass="7959">MAYIRKRGKSYEFTVSKTINGQTQRVSKSGFRTKKEALIAASKLEALLANKLNPSSTTPQLFNRANVTLQR</sequence>
<proteinExistence type="predicted"/>
<organism evidence="2 3">
    <name type="scientific">Globicatella sulfidifaciens</name>
    <dbReference type="NCBI Taxonomy" id="136093"/>
    <lineage>
        <taxon>Bacteria</taxon>
        <taxon>Bacillati</taxon>
        <taxon>Bacillota</taxon>
        <taxon>Bacilli</taxon>
        <taxon>Lactobacillales</taxon>
        <taxon>Aerococcaceae</taxon>
        <taxon>Globicatella</taxon>
    </lineage>
</organism>
<gene>
    <name evidence="2" type="ORF">GX355_00425</name>
</gene>
<protein>
    <recommendedName>
        <fullName evidence="1">AP2-like integrase N-terminal domain-containing protein</fullName>
    </recommendedName>
</protein>
<dbReference type="RefSeq" id="WP_276645603.1">
    <property type="nucleotide sequence ID" value="NZ_JAAYSM010000011.1"/>
</dbReference>
<evidence type="ECO:0000313" key="2">
    <source>
        <dbReference type="EMBL" id="NLJ17306.1"/>
    </source>
</evidence>
<dbReference type="AlphaFoldDB" id="A0A7X8GZC7"/>
<dbReference type="EMBL" id="JAAYSM010000011">
    <property type="protein sequence ID" value="NLJ17306.1"/>
    <property type="molecule type" value="Genomic_DNA"/>
</dbReference>
<evidence type="ECO:0000259" key="1">
    <source>
        <dbReference type="Pfam" id="PF14657"/>
    </source>
</evidence>
<evidence type="ECO:0000313" key="3">
    <source>
        <dbReference type="Proteomes" id="UP000541058"/>
    </source>
</evidence>
<dbReference type="InterPro" id="IPR028259">
    <property type="entry name" value="AP2-like_int_N"/>
</dbReference>